<organism evidence="3 4">
    <name type="scientific">Thiorhodococcus mannitoliphagus</name>
    <dbReference type="NCBI Taxonomy" id="329406"/>
    <lineage>
        <taxon>Bacteria</taxon>
        <taxon>Pseudomonadati</taxon>
        <taxon>Pseudomonadota</taxon>
        <taxon>Gammaproteobacteria</taxon>
        <taxon>Chromatiales</taxon>
        <taxon>Chromatiaceae</taxon>
        <taxon>Thiorhodococcus</taxon>
    </lineage>
</organism>
<dbReference type="RefSeq" id="WP_164652411.1">
    <property type="nucleotide sequence ID" value="NZ_JAAIJR010000010.1"/>
</dbReference>
<dbReference type="EMBL" id="JAAIJR010000010">
    <property type="protein sequence ID" value="NEX19511.1"/>
    <property type="molecule type" value="Genomic_DNA"/>
</dbReference>
<dbReference type="InterPro" id="IPR002104">
    <property type="entry name" value="Integrase_catalytic"/>
</dbReference>
<dbReference type="Pfam" id="PF00589">
    <property type="entry name" value="Phage_integrase"/>
    <property type="match status" value="1"/>
</dbReference>
<dbReference type="Proteomes" id="UP000471640">
    <property type="component" value="Unassembled WGS sequence"/>
</dbReference>
<dbReference type="Gene3D" id="1.10.443.10">
    <property type="entry name" value="Intergrase catalytic core"/>
    <property type="match status" value="1"/>
</dbReference>
<proteinExistence type="predicted"/>
<feature type="domain" description="Tyr recombinase" evidence="2">
    <location>
        <begin position="68"/>
        <end position="110"/>
    </location>
</feature>
<reference evidence="3 4" key="2">
    <citation type="submission" date="2020-02" db="EMBL/GenBank/DDBJ databases">
        <title>Genome sequences of Thiorhodococcus mannitoliphagus and Thiorhodococcus minor, purple sulfur photosynthetic bacteria in the gammaproteobacterial family, Chromatiaceae.</title>
        <authorList>
            <person name="Aviles F.A."/>
            <person name="Meyer T.E."/>
            <person name="Kyndt J.A."/>
        </authorList>
    </citation>
    <scope>NUCLEOTIDE SEQUENCE [LARGE SCALE GENOMIC DNA]</scope>
    <source>
        <strain evidence="3 4">DSM 18266</strain>
    </source>
</reference>
<evidence type="ECO:0000259" key="2">
    <source>
        <dbReference type="Pfam" id="PF00589"/>
    </source>
</evidence>
<dbReference type="SUPFAM" id="SSF56349">
    <property type="entry name" value="DNA breaking-rejoining enzymes"/>
    <property type="match status" value="1"/>
</dbReference>
<protein>
    <submittedName>
        <fullName evidence="3">Site-specific integrase</fullName>
    </submittedName>
</protein>
<evidence type="ECO:0000256" key="1">
    <source>
        <dbReference type="ARBA" id="ARBA00023172"/>
    </source>
</evidence>
<dbReference type="AlphaFoldDB" id="A0A6P1DRG6"/>
<dbReference type="GO" id="GO:0003677">
    <property type="term" value="F:DNA binding"/>
    <property type="evidence" value="ECO:0007669"/>
    <property type="project" value="InterPro"/>
</dbReference>
<gene>
    <name evidence="3" type="ORF">G3480_04150</name>
</gene>
<dbReference type="InterPro" id="IPR013762">
    <property type="entry name" value="Integrase-like_cat_sf"/>
</dbReference>
<comment type="caution">
    <text evidence="3">The sequence shown here is derived from an EMBL/GenBank/DDBJ whole genome shotgun (WGS) entry which is preliminary data.</text>
</comment>
<accession>A0A6P1DRG6</accession>
<dbReference type="GO" id="GO:0006310">
    <property type="term" value="P:DNA recombination"/>
    <property type="evidence" value="ECO:0007669"/>
    <property type="project" value="UniProtKB-KW"/>
</dbReference>
<name>A0A6P1DRG6_9GAMM</name>
<evidence type="ECO:0000313" key="4">
    <source>
        <dbReference type="Proteomes" id="UP000471640"/>
    </source>
</evidence>
<dbReference type="InterPro" id="IPR011010">
    <property type="entry name" value="DNA_brk_join_enz"/>
</dbReference>
<dbReference type="GO" id="GO:0015074">
    <property type="term" value="P:DNA integration"/>
    <property type="evidence" value="ECO:0007669"/>
    <property type="project" value="InterPro"/>
</dbReference>
<keyword evidence="4" id="KW-1185">Reference proteome</keyword>
<reference evidence="4" key="1">
    <citation type="journal article" date="2020" name="Microbiol. Resour. Announc.">
        <title>Draft Genome Sequences of Thiorhodococcus mannitoliphagus and Thiorhodococcus minor, Purple Sulfur Photosynthetic Bacteria in the Gammaproteobacterial Family Chromatiaceae.</title>
        <authorList>
            <person name="Aviles F.A."/>
            <person name="Meyer T.E."/>
            <person name="Kyndt J.A."/>
        </authorList>
    </citation>
    <scope>NUCLEOTIDE SEQUENCE [LARGE SCALE GENOMIC DNA]</scope>
    <source>
        <strain evidence="4">DSM 18266</strain>
    </source>
</reference>
<keyword evidence="1" id="KW-0233">DNA recombination</keyword>
<evidence type="ECO:0000313" key="3">
    <source>
        <dbReference type="EMBL" id="NEX19511.1"/>
    </source>
</evidence>
<sequence length="178" mass="19235">MQRRCRRALAGIDAFYAHVEATHGADVLDRLLVTLDIDAVTSALEAFLAGDGHGACQRGAIPDSARSPGRHDMRHTAAQRLADIGANRLTIAEFLTHEDIKTANAYIENSPAQAEIVNQALGQSPVFRKLDAEMKRRSIATSEHARLDPDKQVMDAPNGYPIVGIADYHKVADNAGLA</sequence>